<gene>
    <name evidence="2" type="ORF">SDC9_168131</name>
</gene>
<evidence type="ECO:0000313" key="2">
    <source>
        <dbReference type="EMBL" id="MPN20752.1"/>
    </source>
</evidence>
<comment type="caution">
    <text evidence="2">The sequence shown here is derived from an EMBL/GenBank/DDBJ whole genome shotgun (WGS) entry which is preliminary data.</text>
</comment>
<sequence>MGENFKPSGLGVFLGHQHQRPGAVGAGAGVSGGGDASLVERLEDREGLHGRVIADALVGVYHRRALAALYGYGYDFVLEHARLNRVGGSAVRLHAKGVARLPGDALLGRFEVDVEGRAGEVFAHVHSHGIAHFVEFAGELFAHHAPLSFRMLWCHGDTVSVRGVLFKRESEKSEKSPPPGVSPPSPPGLRGKPVSVTFPSFKLMKGTEK</sequence>
<proteinExistence type="predicted"/>
<name>A0A645G478_9ZZZZ</name>
<evidence type="ECO:0000256" key="1">
    <source>
        <dbReference type="SAM" id="MobiDB-lite"/>
    </source>
</evidence>
<organism evidence="2">
    <name type="scientific">bioreactor metagenome</name>
    <dbReference type="NCBI Taxonomy" id="1076179"/>
    <lineage>
        <taxon>unclassified sequences</taxon>
        <taxon>metagenomes</taxon>
        <taxon>ecological metagenomes</taxon>
    </lineage>
</organism>
<dbReference type="EMBL" id="VSSQ01068586">
    <property type="protein sequence ID" value="MPN20752.1"/>
    <property type="molecule type" value="Genomic_DNA"/>
</dbReference>
<dbReference type="AlphaFoldDB" id="A0A645G478"/>
<reference evidence="2" key="1">
    <citation type="submission" date="2019-08" db="EMBL/GenBank/DDBJ databases">
        <authorList>
            <person name="Kucharzyk K."/>
            <person name="Murdoch R.W."/>
            <person name="Higgins S."/>
            <person name="Loffler F."/>
        </authorList>
    </citation>
    <scope>NUCLEOTIDE SEQUENCE</scope>
</reference>
<feature type="region of interest" description="Disordered" evidence="1">
    <location>
        <begin position="168"/>
        <end position="209"/>
    </location>
</feature>
<protein>
    <submittedName>
        <fullName evidence="2">Uncharacterized protein</fullName>
    </submittedName>
</protein>
<accession>A0A645G478</accession>
<feature type="compositionally biased region" description="Pro residues" evidence="1">
    <location>
        <begin position="176"/>
        <end position="187"/>
    </location>
</feature>